<evidence type="ECO:0000256" key="1">
    <source>
        <dbReference type="SAM" id="Phobius"/>
    </source>
</evidence>
<reference evidence="2 3" key="1">
    <citation type="submission" date="2024-04" db="EMBL/GenBank/DDBJ databases">
        <title>Phyllosticta paracitricarpa is synonymous to the EU quarantine fungus P. citricarpa based on phylogenomic analyses.</title>
        <authorList>
            <consortium name="Lawrence Berkeley National Laboratory"/>
            <person name="Van Ingen-Buijs V.A."/>
            <person name="Van Westerhoven A.C."/>
            <person name="Haridas S."/>
            <person name="Skiadas P."/>
            <person name="Martin F."/>
            <person name="Groenewald J.Z."/>
            <person name="Crous P.W."/>
            <person name="Seidl M.F."/>
        </authorList>
    </citation>
    <scope>NUCLEOTIDE SEQUENCE [LARGE SCALE GENOMIC DNA]</scope>
    <source>
        <strain evidence="2 3">CBS 123371</strain>
    </source>
</reference>
<accession>A0ABR1L1C3</accession>
<sequence>MRETQRPFFALWAMRCDGVSIPLSLFPHFCTFAALHFFSISFFFRVLNSLLSTIPPPLFTHSLTPLLPPSPSTSIFHLGFYAYARSRGTTYMSTYPSPPIVQARHASPSLLPAFPPSICLVPFADGKKNAGSRHRKSLPLPHSVHSGRAAATAAQYLTSAPQSSSSSSPCRCCCCQLDTTERDACTHARTHHSLPSSLA</sequence>
<evidence type="ECO:0000313" key="3">
    <source>
        <dbReference type="Proteomes" id="UP001363622"/>
    </source>
</evidence>
<protein>
    <submittedName>
        <fullName evidence="2">Uncharacterized protein</fullName>
    </submittedName>
</protein>
<feature type="transmembrane region" description="Helical" evidence="1">
    <location>
        <begin position="21"/>
        <end position="46"/>
    </location>
</feature>
<gene>
    <name evidence="2" type="ORF">IWZ03DRAFT_33525</name>
</gene>
<dbReference type="Proteomes" id="UP001363622">
    <property type="component" value="Unassembled WGS sequence"/>
</dbReference>
<keyword evidence="1" id="KW-0812">Transmembrane</keyword>
<proteinExistence type="predicted"/>
<comment type="caution">
    <text evidence="2">The sequence shown here is derived from an EMBL/GenBank/DDBJ whole genome shotgun (WGS) entry which is preliminary data.</text>
</comment>
<keyword evidence="1" id="KW-0472">Membrane</keyword>
<dbReference type="EMBL" id="JBBPHU010000001">
    <property type="protein sequence ID" value="KAK7524795.1"/>
    <property type="molecule type" value="Genomic_DNA"/>
</dbReference>
<keyword evidence="1" id="KW-1133">Transmembrane helix</keyword>
<organism evidence="2 3">
    <name type="scientific">Phyllosticta citriasiana</name>
    <dbReference type="NCBI Taxonomy" id="595635"/>
    <lineage>
        <taxon>Eukaryota</taxon>
        <taxon>Fungi</taxon>
        <taxon>Dikarya</taxon>
        <taxon>Ascomycota</taxon>
        <taxon>Pezizomycotina</taxon>
        <taxon>Dothideomycetes</taxon>
        <taxon>Dothideomycetes incertae sedis</taxon>
        <taxon>Botryosphaeriales</taxon>
        <taxon>Phyllostictaceae</taxon>
        <taxon>Phyllosticta</taxon>
    </lineage>
</organism>
<name>A0ABR1L1C3_9PEZI</name>
<keyword evidence="3" id="KW-1185">Reference proteome</keyword>
<evidence type="ECO:0000313" key="2">
    <source>
        <dbReference type="EMBL" id="KAK7524795.1"/>
    </source>
</evidence>